<comment type="catalytic activity">
    <reaction evidence="5 8">
        <text>a 2'-deoxycytidine in DNA + S-adenosyl-L-methionine = a 5-methyl-2'-deoxycytidine in DNA + S-adenosyl-L-homocysteine + H(+)</text>
        <dbReference type="Rhea" id="RHEA:13681"/>
        <dbReference type="Rhea" id="RHEA-COMP:11369"/>
        <dbReference type="Rhea" id="RHEA-COMP:11370"/>
        <dbReference type="ChEBI" id="CHEBI:15378"/>
        <dbReference type="ChEBI" id="CHEBI:57856"/>
        <dbReference type="ChEBI" id="CHEBI:59789"/>
        <dbReference type="ChEBI" id="CHEBI:85452"/>
        <dbReference type="ChEBI" id="CHEBI:85454"/>
        <dbReference type="EC" id="2.1.1.37"/>
    </reaction>
</comment>
<evidence type="ECO:0000256" key="7">
    <source>
        <dbReference type="RuleBase" id="RU000416"/>
    </source>
</evidence>
<keyword evidence="3 6" id="KW-0949">S-adenosyl-L-methionine</keyword>
<dbReference type="Gene3D" id="3.90.120.10">
    <property type="entry name" value="DNA Methylase, subunit A, domain 2"/>
    <property type="match status" value="1"/>
</dbReference>
<evidence type="ECO:0000256" key="3">
    <source>
        <dbReference type="ARBA" id="ARBA00022691"/>
    </source>
</evidence>
<dbReference type="Pfam" id="PF00145">
    <property type="entry name" value="DNA_methylase"/>
    <property type="match status" value="1"/>
</dbReference>
<dbReference type="Gene3D" id="3.40.50.150">
    <property type="entry name" value="Vaccinia Virus protein VP39"/>
    <property type="match status" value="1"/>
</dbReference>
<evidence type="ECO:0000256" key="4">
    <source>
        <dbReference type="ARBA" id="ARBA00022747"/>
    </source>
</evidence>
<keyword evidence="10" id="KW-1185">Reference proteome</keyword>
<accession>A0ABX9TQX4</accession>
<keyword evidence="1 6" id="KW-0489">Methyltransferase</keyword>
<dbReference type="InterPro" id="IPR029063">
    <property type="entry name" value="SAM-dependent_MTases_sf"/>
</dbReference>
<dbReference type="Proteomes" id="UP000280271">
    <property type="component" value="Unassembled WGS sequence"/>
</dbReference>
<gene>
    <name evidence="9" type="primary">dcm</name>
    <name evidence="9" type="ORF">D9K81_17945</name>
</gene>
<dbReference type="InterPro" id="IPR001525">
    <property type="entry name" value="C5_MeTfrase"/>
</dbReference>
<evidence type="ECO:0000256" key="5">
    <source>
        <dbReference type="ARBA" id="ARBA00047422"/>
    </source>
</evidence>
<dbReference type="EC" id="2.1.1.37" evidence="8"/>
<comment type="similarity">
    <text evidence="6 7">Belongs to the class I-like SAM-binding methyltransferase superfamily. C5-methyltransferase family.</text>
</comment>
<reference evidence="9 10" key="1">
    <citation type="submission" date="2018-09" db="EMBL/GenBank/DDBJ databases">
        <title>The draft genome of Acinetobacter sp. strains.</title>
        <authorList>
            <person name="Qin J."/>
            <person name="Feng Y."/>
            <person name="Zong Z."/>
        </authorList>
    </citation>
    <scope>NUCLEOTIDE SEQUENCE [LARGE SCALE GENOMIC DNA]</scope>
    <source>
        <strain evidence="9 10">WCHAc060005</strain>
    </source>
</reference>
<dbReference type="GO" id="GO:0032259">
    <property type="term" value="P:methylation"/>
    <property type="evidence" value="ECO:0007669"/>
    <property type="project" value="UniProtKB-KW"/>
</dbReference>
<name>A0ABX9TQX4_9GAMM</name>
<dbReference type="EMBL" id="RCHC01000047">
    <property type="protein sequence ID" value="RLL16629.1"/>
    <property type="molecule type" value="Genomic_DNA"/>
</dbReference>
<protein>
    <recommendedName>
        <fullName evidence="8">Cytosine-specific methyltransferase</fullName>
        <ecNumber evidence="8">2.1.1.37</ecNumber>
    </recommendedName>
</protein>
<dbReference type="InterPro" id="IPR050390">
    <property type="entry name" value="C5-Methyltransferase"/>
</dbReference>
<evidence type="ECO:0000256" key="2">
    <source>
        <dbReference type="ARBA" id="ARBA00022679"/>
    </source>
</evidence>
<dbReference type="RefSeq" id="WP_121523998.1">
    <property type="nucleotide sequence ID" value="NZ_RCHC01000047.1"/>
</dbReference>
<evidence type="ECO:0000256" key="8">
    <source>
        <dbReference type="RuleBase" id="RU000417"/>
    </source>
</evidence>
<dbReference type="PANTHER" id="PTHR10629:SF52">
    <property type="entry name" value="DNA (CYTOSINE-5)-METHYLTRANSFERASE 1"/>
    <property type="match status" value="1"/>
</dbReference>
<dbReference type="NCBIfam" id="TIGR00675">
    <property type="entry name" value="dcm"/>
    <property type="match status" value="1"/>
</dbReference>
<dbReference type="PROSITE" id="PS51679">
    <property type="entry name" value="SAM_MT_C5"/>
    <property type="match status" value="1"/>
</dbReference>
<dbReference type="SUPFAM" id="SSF53335">
    <property type="entry name" value="S-adenosyl-L-methionine-dependent methyltransferases"/>
    <property type="match status" value="1"/>
</dbReference>
<proteinExistence type="inferred from homology"/>
<sequence>MNTAIPKPCQKYKSIELFAGGGGLALGLELAGFEAVLLNEKNKTACETLRQNRPHWNVVEGSVEKLDFSQHNGTIDLVSGGFPCQAFSTAGQQLGFADVRGTMFFEYARAVKEIQPKIFVAENVKGLLKHDGGKTLNTIKAVIAEIGYTLITPEVLKAVCYNVPQKRERIFLIAVRNDLAKNINFEWPTPSDKVLTLKDALQAGDLYSCNVPDSIGPGYLPRKKEIMAMVPPGGDWRNLPVDIQKEYMKNYFYSSGGRTGVARRLSWDKPCPTLTCSPAQTQTEYCHPAEVRPLAVREFARIQTFPDSWGFCGSMTAQYTQIGNAVPVNLAFLIGKSLIKLLNNINNDK</sequence>
<keyword evidence="4" id="KW-0680">Restriction system</keyword>
<evidence type="ECO:0000313" key="9">
    <source>
        <dbReference type="EMBL" id="RLL16629.1"/>
    </source>
</evidence>
<dbReference type="PRINTS" id="PR00105">
    <property type="entry name" value="C5METTRFRASE"/>
</dbReference>
<evidence type="ECO:0000256" key="6">
    <source>
        <dbReference type="PROSITE-ProRule" id="PRU01016"/>
    </source>
</evidence>
<dbReference type="InterPro" id="IPR018117">
    <property type="entry name" value="C5_DNA_meth_AS"/>
</dbReference>
<dbReference type="PROSITE" id="PS00095">
    <property type="entry name" value="C5_MTASE_2"/>
    <property type="match status" value="1"/>
</dbReference>
<dbReference type="PANTHER" id="PTHR10629">
    <property type="entry name" value="CYTOSINE-SPECIFIC METHYLTRANSFERASE"/>
    <property type="match status" value="1"/>
</dbReference>
<organism evidence="9 10">
    <name type="scientific">Acinetobacter chengduensis</name>
    <dbReference type="NCBI Taxonomy" id="2420890"/>
    <lineage>
        <taxon>Bacteria</taxon>
        <taxon>Pseudomonadati</taxon>
        <taxon>Pseudomonadota</taxon>
        <taxon>Gammaproteobacteria</taxon>
        <taxon>Moraxellales</taxon>
        <taxon>Moraxellaceae</taxon>
        <taxon>Acinetobacter</taxon>
    </lineage>
</organism>
<evidence type="ECO:0000313" key="10">
    <source>
        <dbReference type="Proteomes" id="UP000280271"/>
    </source>
</evidence>
<keyword evidence="2 6" id="KW-0808">Transferase</keyword>
<feature type="active site" evidence="6">
    <location>
        <position position="84"/>
    </location>
</feature>
<evidence type="ECO:0000256" key="1">
    <source>
        <dbReference type="ARBA" id="ARBA00022603"/>
    </source>
</evidence>
<dbReference type="GO" id="GO:0003886">
    <property type="term" value="F:DNA (cytosine-5-)-methyltransferase activity"/>
    <property type="evidence" value="ECO:0007669"/>
    <property type="project" value="UniProtKB-EC"/>
</dbReference>
<dbReference type="InterPro" id="IPR031303">
    <property type="entry name" value="C5_meth_CS"/>
</dbReference>
<comment type="caution">
    <text evidence="9">The sequence shown here is derived from an EMBL/GenBank/DDBJ whole genome shotgun (WGS) entry which is preliminary data.</text>
</comment>
<dbReference type="PROSITE" id="PS00094">
    <property type="entry name" value="C5_MTASE_1"/>
    <property type="match status" value="1"/>
</dbReference>
<dbReference type="CDD" id="cd00315">
    <property type="entry name" value="Cyt_C5_DNA_methylase"/>
    <property type="match status" value="1"/>
</dbReference>